<dbReference type="EMBL" id="NVWI01000001">
    <property type="protein sequence ID" value="PCJ43838.1"/>
    <property type="molecule type" value="Genomic_DNA"/>
</dbReference>
<proteinExistence type="predicted"/>
<evidence type="ECO:0000313" key="1">
    <source>
        <dbReference type="EMBL" id="PCJ43838.1"/>
    </source>
</evidence>
<sequence>MLFSVTTLAAPTWEYFTKTLPITGDDQAITNALNALGKDQWELVDCSETRGRLVCIFKRPLEEE</sequence>
<name>A0A2A5CJZ0_9GAMM</name>
<reference evidence="2" key="1">
    <citation type="submission" date="2017-08" db="EMBL/GenBank/DDBJ databases">
        <title>A dynamic microbial community with high functional redundancy inhabits the cold, oxic subseafloor aquifer.</title>
        <authorList>
            <person name="Tully B.J."/>
            <person name="Wheat C.G."/>
            <person name="Glazer B.T."/>
            <person name="Huber J.A."/>
        </authorList>
    </citation>
    <scope>NUCLEOTIDE SEQUENCE [LARGE SCALE GENOMIC DNA]</scope>
</reference>
<dbReference type="AlphaFoldDB" id="A0A2A5CJZ0"/>
<evidence type="ECO:0008006" key="3">
    <source>
        <dbReference type="Google" id="ProtNLM"/>
    </source>
</evidence>
<evidence type="ECO:0000313" key="2">
    <source>
        <dbReference type="Proteomes" id="UP000228987"/>
    </source>
</evidence>
<accession>A0A2A5CJZ0</accession>
<dbReference type="Proteomes" id="UP000228987">
    <property type="component" value="Unassembled WGS sequence"/>
</dbReference>
<gene>
    <name evidence="1" type="ORF">COA71_00200</name>
</gene>
<protein>
    <recommendedName>
        <fullName evidence="3">DUF4177 domain-containing protein</fullName>
    </recommendedName>
</protein>
<organism evidence="1 2">
    <name type="scientific">SAR86 cluster bacterium</name>
    <dbReference type="NCBI Taxonomy" id="2030880"/>
    <lineage>
        <taxon>Bacteria</taxon>
        <taxon>Pseudomonadati</taxon>
        <taxon>Pseudomonadota</taxon>
        <taxon>Gammaproteobacteria</taxon>
        <taxon>SAR86 cluster</taxon>
    </lineage>
</organism>
<comment type="caution">
    <text evidence="1">The sequence shown here is derived from an EMBL/GenBank/DDBJ whole genome shotgun (WGS) entry which is preliminary data.</text>
</comment>